<dbReference type="InterPro" id="IPR023198">
    <property type="entry name" value="PGP-like_dom2"/>
</dbReference>
<dbReference type="SUPFAM" id="SSF101898">
    <property type="entry name" value="NHL repeat"/>
    <property type="match status" value="1"/>
</dbReference>
<name>A0A4U0TV22_9PEZI</name>
<dbReference type="SUPFAM" id="SSF52266">
    <property type="entry name" value="SGNH hydrolase"/>
    <property type="match status" value="1"/>
</dbReference>
<feature type="compositionally biased region" description="Polar residues" evidence="12">
    <location>
        <begin position="1296"/>
        <end position="1308"/>
    </location>
</feature>
<feature type="compositionally biased region" description="Pro residues" evidence="12">
    <location>
        <begin position="53"/>
        <end position="62"/>
    </location>
</feature>
<dbReference type="InterPro" id="IPR031120">
    <property type="entry name" value="HIR1-like"/>
</dbReference>
<evidence type="ECO:0000256" key="9">
    <source>
        <dbReference type="ARBA" id="ARBA00023163"/>
    </source>
</evidence>
<dbReference type="Pfam" id="PF07569">
    <property type="entry name" value="Hira"/>
    <property type="match status" value="1"/>
</dbReference>
<evidence type="ECO:0000259" key="14">
    <source>
        <dbReference type="Pfam" id="PF24105"/>
    </source>
</evidence>
<accession>A0A4U0TV22</accession>
<comment type="caution">
    <text evidence="15">The sequence shown here is derived from an EMBL/GenBank/DDBJ whole genome shotgun (WGS) entry which is preliminary data.</text>
</comment>
<dbReference type="GO" id="GO:0005634">
    <property type="term" value="C:nucleus"/>
    <property type="evidence" value="ECO:0007669"/>
    <property type="project" value="UniProtKB-SubCell"/>
</dbReference>
<feature type="region of interest" description="Disordered" evidence="12">
    <location>
        <begin position="42"/>
        <end position="84"/>
    </location>
</feature>
<dbReference type="Pfam" id="PF09453">
    <property type="entry name" value="HIRA_B"/>
    <property type="match status" value="1"/>
</dbReference>
<comment type="subcellular location">
    <subcellularLocation>
        <location evidence="2">Nucleus</location>
    </subcellularLocation>
</comment>
<dbReference type="InterPro" id="IPR015943">
    <property type="entry name" value="WD40/YVTN_repeat-like_dom_sf"/>
</dbReference>
<evidence type="ECO:0000313" key="16">
    <source>
        <dbReference type="Proteomes" id="UP000308549"/>
    </source>
</evidence>
<feature type="domain" description="Protein HIRA-like C-terminal" evidence="13">
    <location>
        <begin position="1175"/>
        <end position="1420"/>
    </location>
</feature>
<dbReference type="GO" id="GO:0006338">
    <property type="term" value="P:chromatin remodeling"/>
    <property type="evidence" value="ECO:0007669"/>
    <property type="project" value="InterPro"/>
</dbReference>
<dbReference type="GO" id="GO:0006351">
    <property type="term" value="P:DNA-templated transcription"/>
    <property type="evidence" value="ECO:0007669"/>
    <property type="project" value="InterPro"/>
</dbReference>
<dbReference type="CDD" id="cd00063">
    <property type="entry name" value="FN3"/>
    <property type="match status" value="1"/>
</dbReference>
<dbReference type="FunFam" id="2.130.10.10:FF:001557">
    <property type="entry name" value="Protein HIR"/>
    <property type="match status" value="1"/>
</dbReference>
<dbReference type="InterPro" id="IPR036322">
    <property type="entry name" value="WD40_repeat_dom_sf"/>
</dbReference>
<dbReference type="InterPro" id="IPR013783">
    <property type="entry name" value="Ig-like_fold"/>
</dbReference>
<keyword evidence="6" id="KW-0677">Repeat</keyword>
<dbReference type="SUPFAM" id="SSF56784">
    <property type="entry name" value="HAD-like"/>
    <property type="match status" value="1"/>
</dbReference>
<proteinExistence type="inferred from homology"/>
<keyword evidence="16" id="KW-1185">Reference proteome</keyword>
<dbReference type="SFLD" id="SFLDS00003">
    <property type="entry name" value="Haloacid_Dehalogenase"/>
    <property type="match status" value="1"/>
</dbReference>
<feature type="region of interest" description="Disordered" evidence="12">
    <location>
        <begin position="891"/>
        <end position="912"/>
    </location>
</feature>
<dbReference type="InterPro" id="IPR055410">
    <property type="entry name" value="Beta-prop_CAF1B_HIR1"/>
</dbReference>
<feature type="repeat" description="WD" evidence="11">
    <location>
        <begin position="504"/>
        <end position="545"/>
    </location>
</feature>
<evidence type="ECO:0000256" key="4">
    <source>
        <dbReference type="ARBA" id="ARBA00022491"/>
    </source>
</evidence>
<evidence type="ECO:0000256" key="5">
    <source>
        <dbReference type="ARBA" id="ARBA00022574"/>
    </source>
</evidence>
<dbReference type="InterPro" id="IPR036116">
    <property type="entry name" value="FN3_sf"/>
</dbReference>
<dbReference type="GO" id="GO:0031491">
    <property type="term" value="F:nucleosome binding"/>
    <property type="evidence" value="ECO:0007669"/>
    <property type="project" value="TreeGrafter"/>
</dbReference>
<comment type="similarity">
    <text evidence="3">Belongs to the WD repeat HIR1 family.</text>
</comment>
<dbReference type="Gene3D" id="1.10.150.240">
    <property type="entry name" value="Putative phosphatase, domain 2"/>
    <property type="match status" value="1"/>
</dbReference>
<evidence type="ECO:0000313" key="15">
    <source>
        <dbReference type="EMBL" id="TKA25675.1"/>
    </source>
</evidence>
<keyword evidence="9" id="KW-0804">Transcription</keyword>
<dbReference type="SMART" id="SM00320">
    <property type="entry name" value="WD40"/>
    <property type="match status" value="6"/>
</dbReference>
<keyword evidence="7" id="KW-0156">Chromatin regulator</keyword>
<dbReference type="SUPFAM" id="SSF50978">
    <property type="entry name" value="WD40 repeat-like"/>
    <property type="match status" value="1"/>
</dbReference>
<dbReference type="PANTHER" id="PTHR13831:SF0">
    <property type="entry name" value="PROTEIN HIRA"/>
    <property type="match status" value="1"/>
</dbReference>
<evidence type="ECO:0000256" key="6">
    <source>
        <dbReference type="ARBA" id="ARBA00022737"/>
    </source>
</evidence>
<evidence type="ECO:0000256" key="3">
    <source>
        <dbReference type="ARBA" id="ARBA00007306"/>
    </source>
</evidence>
<evidence type="ECO:0000259" key="13">
    <source>
        <dbReference type="Pfam" id="PF07569"/>
    </source>
</evidence>
<keyword evidence="4" id="KW-0678">Repressor</keyword>
<dbReference type="InterPro" id="IPR036514">
    <property type="entry name" value="SGNH_hydro_sf"/>
</dbReference>
<feature type="repeat" description="WD" evidence="11">
    <location>
        <begin position="451"/>
        <end position="485"/>
    </location>
</feature>
<feature type="region of interest" description="Disordered" evidence="12">
    <location>
        <begin position="935"/>
        <end position="965"/>
    </location>
</feature>
<evidence type="ECO:0000256" key="8">
    <source>
        <dbReference type="ARBA" id="ARBA00023015"/>
    </source>
</evidence>
<dbReference type="PANTHER" id="PTHR13831">
    <property type="entry name" value="MEMBER OF THE HIR1 FAMILY OF WD-REPEAT PROTEINS"/>
    <property type="match status" value="1"/>
</dbReference>
<evidence type="ECO:0000256" key="2">
    <source>
        <dbReference type="ARBA" id="ARBA00004123"/>
    </source>
</evidence>
<dbReference type="InterPro" id="IPR011494">
    <property type="entry name" value="HIRA-like_C"/>
</dbReference>
<dbReference type="Proteomes" id="UP000308549">
    <property type="component" value="Unassembled WGS sequence"/>
</dbReference>
<keyword evidence="10" id="KW-0539">Nucleus</keyword>
<dbReference type="OrthoDB" id="1741719at2759"/>
<reference evidence="15 16" key="1">
    <citation type="submission" date="2017-03" db="EMBL/GenBank/DDBJ databases">
        <title>Genomes of endolithic fungi from Antarctica.</title>
        <authorList>
            <person name="Coleine C."/>
            <person name="Masonjones S."/>
            <person name="Stajich J.E."/>
        </authorList>
    </citation>
    <scope>NUCLEOTIDE SEQUENCE [LARGE SCALE GENOMIC DNA]</scope>
    <source>
        <strain evidence="15 16">CCFEE 6315</strain>
    </source>
</reference>
<feature type="domain" description="CAF1B/HIR1 beta-propeller" evidence="14">
    <location>
        <begin position="467"/>
        <end position="812"/>
    </location>
</feature>
<dbReference type="InterPro" id="IPR001680">
    <property type="entry name" value="WD40_rpt"/>
</dbReference>
<dbReference type="GO" id="GO:0000785">
    <property type="term" value="C:chromatin"/>
    <property type="evidence" value="ECO:0007669"/>
    <property type="project" value="TreeGrafter"/>
</dbReference>
<feature type="repeat" description="WD" evidence="11">
    <location>
        <begin position="606"/>
        <end position="647"/>
    </location>
</feature>
<evidence type="ECO:0000256" key="12">
    <source>
        <dbReference type="SAM" id="MobiDB-lite"/>
    </source>
</evidence>
<dbReference type="Gene3D" id="2.130.10.10">
    <property type="entry name" value="YVTN repeat-like/Quinoprotein amine dehydrogenase"/>
    <property type="match status" value="2"/>
</dbReference>
<dbReference type="SUPFAM" id="SSF49265">
    <property type="entry name" value="Fibronectin type III"/>
    <property type="match status" value="2"/>
</dbReference>
<dbReference type="InterPro" id="IPR036412">
    <property type="entry name" value="HAD-like_sf"/>
</dbReference>
<dbReference type="Gene3D" id="3.40.50.1110">
    <property type="entry name" value="SGNH hydrolase"/>
    <property type="match status" value="1"/>
</dbReference>
<dbReference type="PROSITE" id="PS50082">
    <property type="entry name" value="WD_REPEATS_2"/>
    <property type="match status" value="4"/>
</dbReference>
<keyword evidence="8" id="KW-0805">Transcription regulation</keyword>
<sequence length="1793" mass="193609">MPNPLRIMVVGDSMTQGHEGDHTWRYRLWQWLQSSASSTQCQFVGPYTGTDPPGKPSPPQPPRLISDPPKPPDDSGSPAHTSGKYAADVSSKFNSEHFSTWGRQLAQAKDVIRDAVGYYEPDILLVMLGFNDIGWGFCHAQSVLDTMKEFIAQAQMAKPDVRLAISNIPQRRFMNGRQDLVDKTTEYNKRLPEFLQSLHSDRAPVEVVDLARHYSCTPESCPAGYDGLHPNILGEYEIARAFSETLHTRYGIGDGPLSVPGPHDMPTRWKPVPSNVIAKGAPMGVVVTWDPVFGARGYDIRSRTHGAADWNMATVQSNRLDTTFTVAGITWEYQVRTNVGETDKSEWSHVVSAVSRRDTPPAPKHIKTFAQDSGMYVTWSPLEGGWAIDRYAVTILDKDIPGAFIAVYGFPGTEARLSGLQKGHCYHVWVSTWAFVEAMRFTKPGWLSHSGEKKDHEVYSCHVSPDGSRLATAAGDGHVRIWSTEAILNASNPAYTKPKQLASLSYHSGTVHSVRFSGNGRYLASGADDKILCVYTLEPGAAGHATFGSSEAPPVENWRIYRRLIGHDNDIQDLGWSADSSILVSVGLDSKVVVWSGSTFEKLKTLSNHQSHVKGITFDPANKYFATASDDRTIKIYRFTSPPPNATAYDQTSNFTLETAVTAPFGTSPLTTYFRRCSWSPEGAHIAAANATNGPVSSVAIVNRGTWDSEINLIGHEGPVEVCAFSPRLFLREPPNTNNPAADPPAVSVVACAGQDKTVSVWNTSFPRPFVTTAELSAKSISDLSWSPEGETLYVTSLDGTIAALVFESGELGYAASPVINDKALAKYGAGRRAGIVEGADALRLEEGSKAGELRGVQGRMGELMGDGAPATAGALTNGDVQPVNGTTTVTNGVPAVEPTPAPTAPAAPKDPQAEKIDKLKNRVTFTKDGKKRIAPLLLSSSNQNESNLPRPQLQASMRAAGASDEPAGRVMDLSKPYDALPKGGLASLLLGNKRRFAEVDADSEEERKRSEKRVIAVQQTGATPIVTNTADGLVPASAATAKKLPADVPEVLRPAVLSPALSVSQTRLAVPMVRSTILRPLDVTRPLGEDGSTFQADGGAEGDANVVFEARNATGPSRTGRAQDKEPTRITLTRRNQTLWQDFLPRAVLITTGNKHFWVAACEDGSLHLWTPAGRRLLNAMVLEAQPVILDCRGWWLLAITAVGQVYVWNIKTTQALHPPISLAPVLDAASAFMQGHLTAAPSLMFARLNSLGRVVVGMSNGDGFAWNPGMCVWQRLSEGWWAVGSQYWNTTDTSVTSTANRSTGTTKSKDKESSSFLEDISPENISAGIIPLLERNTTSQSLLKGRAYFLQRLVKQLLSAEGFEGFESSVSIAHLENRVAAAMTLGARDEFRVYLIMYAKRLGAENIRPKVEELLKGLMGSIFEERGDEQDGLAGEEEDGSGVGWGAGDEIVGWKREELLKEVVIMLGRQRDLQRVTVPYARFLGVLDSLGHGGDVMVTDGTDHQERTAASDLCIGSIANVKMAHGADPNFSAPSETLPFAALLFDMDGTIIDSTPAIVKYWTQLGTEIGVPGAQILETSHGRRSIDVLALLAPEKANWEFVCEAEGRVPRDYGSDAVEIPGSRGLLEELERVGAPWAIVTSGTRPLVTGWLGVMGLARPKCLVTAEEVAKGKPDPACYRLGARRLGLEDGSGCGRGDEMHGAEGMQQQRGAGQAVEPSEVLVLEDAPAGVRAGKAAGYRVVAVATTHAISKLVEAGADWIVRDMRSVTLSGWDAEQQRVSIEIRDALVDA</sequence>
<dbReference type="InterPro" id="IPR019015">
    <property type="entry name" value="HIRA_B_motif"/>
</dbReference>
<evidence type="ECO:0000256" key="1">
    <source>
        <dbReference type="ARBA" id="ARBA00002677"/>
    </source>
</evidence>
<dbReference type="GO" id="GO:0016788">
    <property type="term" value="F:hydrolase activity, acting on ester bonds"/>
    <property type="evidence" value="ECO:0007669"/>
    <property type="project" value="InterPro"/>
</dbReference>
<dbReference type="PROSITE" id="PS50294">
    <property type="entry name" value="WD_REPEATS_REGION"/>
    <property type="match status" value="2"/>
</dbReference>
<dbReference type="Gene3D" id="3.40.50.1000">
    <property type="entry name" value="HAD superfamily/HAD-like"/>
    <property type="match status" value="1"/>
</dbReference>
<feature type="compositionally biased region" description="Low complexity" evidence="12">
    <location>
        <begin position="937"/>
        <end position="949"/>
    </location>
</feature>
<dbReference type="GO" id="GO:0000417">
    <property type="term" value="C:HIR complex"/>
    <property type="evidence" value="ECO:0007669"/>
    <property type="project" value="TreeGrafter"/>
</dbReference>
<dbReference type="InterPro" id="IPR001087">
    <property type="entry name" value="GDSL"/>
</dbReference>
<keyword evidence="5 11" id="KW-0853">WD repeat</keyword>
<evidence type="ECO:0000256" key="11">
    <source>
        <dbReference type="PROSITE-ProRule" id="PRU00221"/>
    </source>
</evidence>
<evidence type="ECO:0000256" key="10">
    <source>
        <dbReference type="ARBA" id="ARBA00023242"/>
    </source>
</evidence>
<dbReference type="CDD" id="cd07527">
    <property type="entry name" value="HAD_ScGPP-like"/>
    <property type="match status" value="1"/>
</dbReference>
<protein>
    <submittedName>
        <fullName evidence="15">Uncharacterized protein</fullName>
    </submittedName>
</protein>
<dbReference type="Gene3D" id="2.60.40.10">
    <property type="entry name" value="Immunoglobulins"/>
    <property type="match status" value="1"/>
</dbReference>
<dbReference type="CDD" id="cd00200">
    <property type="entry name" value="WD40"/>
    <property type="match status" value="1"/>
</dbReference>
<evidence type="ECO:0000256" key="7">
    <source>
        <dbReference type="ARBA" id="ARBA00022853"/>
    </source>
</evidence>
<dbReference type="GO" id="GO:0006355">
    <property type="term" value="P:regulation of DNA-templated transcription"/>
    <property type="evidence" value="ECO:0007669"/>
    <property type="project" value="InterPro"/>
</dbReference>
<dbReference type="Pfam" id="PF24105">
    <property type="entry name" value="Beta-prop_CAF1B_HIR1"/>
    <property type="match status" value="1"/>
</dbReference>
<gene>
    <name evidence="15" type="ORF">B0A50_05770</name>
</gene>
<dbReference type="InterPro" id="IPR003961">
    <property type="entry name" value="FN3_dom"/>
</dbReference>
<feature type="repeat" description="WD" evidence="11">
    <location>
        <begin position="564"/>
        <end position="605"/>
    </location>
</feature>
<dbReference type="InterPro" id="IPR023214">
    <property type="entry name" value="HAD_sf"/>
</dbReference>
<feature type="region of interest" description="Disordered" evidence="12">
    <location>
        <begin position="1296"/>
        <end position="1317"/>
    </location>
</feature>
<dbReference type="SFLD" id="SFLDG01129">
    <property type="entry name" value="C1.5:_HAD__Beta-PGM__Phosphata"/>
    <property type="match status" value="1"/>
</dbReference>
<organism evidence="15 16">
    <name type="scientific">Salinomyces thailandicus</name>
    <dbReference type="NCBI Taxonomy" id="706561"/>
    <lineage>
        <taxon>Eukaryota</taxon>
        <taxon>Fungi</taxon>
        <taxon>Dikarya</taxon>
        <taxon>Ascomycota</taxon>
        <taxon>Pezizomycotina</taxon>
        <taxon>Dothideomycetes</taxon>
        <taxon>Dothideomycetidae</taxon>
        <taxon>Mycosphaerellales</taxon>
        <taxon>Teratosphaeriaceae</taxon>
        <taxon>Salinomyces</taxon>
    </lineage>
</organism>
<dbReference type="Pfam" id="PF00657">
    <property type="entry name" value="Lipase_GDSL"/>
    <property type="match status" value="1"/>
</dbReference>
<dbReference type="EMBL" id="NAJL01000033">
    <property type="protein sequence ID" value="TKA25675.1"/>
    <property type="molecule type" value="Genomic_DNA"/>
</dbReference>
<dbReference type="FunFam" id="2.130.10.10:FF:000290">
    <property type="entry name" value="Protein HIR"/>
    <property type="match status" value="1"/>
</dbReference>
<comment type="function">
    <text evidence="1">Required for replication-independent chromatin assembly and for the periodic repression of histone gene transcription during the cell cycle.</text>
</comment>
<dbReference type="Pfam" id="PF00702">
    <property type="entry name" value="Hydrolase"/>
    <property type="match status" value="1"/>
</dbReference>